<dbReference type="InterPro" id="IPR012918">
    <property type="entry name" value="RTP801-like"/>
</dbReference>
<evidence type="ECO:0000313" key="4">
    <source>
        <dbReference type="Proteomes" id="UP000504632"/>
    </source>
</evidence>
<evidence type="ECO:0000256" key="3">
    <source>
        <dbReference type="ARBA" id="ARBA00022490"/>
    </source>
</evidence>
<comment type="subcellular location">
    <subcellularLocation>
        <location evidence="1">Cytoplasm</location>
    </subcellularLocation>
</comment>
<dbReference type="PANTHER" id="PTHR12478:SF18">
    <property type="entry name" value="REGULATED IN DEVELOPMENT AND DNA DAMAGE RESPONSE 2"/>
    <property type="match status" value="1"/>
</dbReference>
<keyword evidence="4" id="KW-1185">Reference proteome</keyword>
<dbReference type="InParanoid" id="A0A6J2UUD9"/>
<organism evidence="4 5">
    <name type="scientific">Chanos chanos</name>
    <name type="common">Milkfish</name>
    <name type="synonym">Mugil chanos</name>
    <dbReference type="NCBI Taxonomy" id="29144"/>
    <lineage>
        <taxon>Eukaryota</taxon>
        <taxon>Metazoa</taxon>
        <taxon>Chordata</taxon>
        <taxon>Craniata</taxon>
        <taxon>Vertebrata</taxon>
        <taxon>Euteleostomi</taxon>
        <taxon>Actinopterygii</taxon>
        <taxon>Neopterygii</taxon>
        <taxon>Teleostei</taxon>
        <taxon>Ostariophysi</taxon>
        <taxon>Gonorynchiformes</taxon>
        <taxon>Chanidae</taxon>
        <taxon>Chanos</taxon>
    </lineage>
</organism>
<evidence type="ECO:0000256" key="2">
    <source>
        <dbReference type="ARBA" id="ARBA00010670"/>
    </source>
</evidence>
<accession>A0A6J2UUD9</accession>
<dbReference type="RefSeq" id="XP_030622731.1">
    <property type="nucleotide sequence ID" value="XM_030766871.1"/>
</dbReference>
<evidence type="ECO:0000313" key="5">
    <source>
        <dbReference type="RefSeq" id="XP_030622731.1"/>
    </source>
</evidence>
<dbReference type="GeneID" id="115806130"/>
<gene>
    <name evidence="5" type="primary">LOC115806130</name>
</gene>
<dbReference type="Proteomes" id="UP000504632">
    <property type="component" value="Chromosome 2"/>
</dbReference>
<dbReference type="InterPro" id="IPR038281">
    <property type="entry name" value="RTP801-like_C_sf"/>
</dbReference>
<protein>
    <submittedName>
        <fullName evidence="5">DNA damage-inducible transcript 4-like protein</fullName>
    </submittedName>
</protein>
<keyword evidence="3" id="KW-0963">Cytoplasm</keyword>
<reference evidence="5" key="1">
    <citation type="submission" date="2025-08" db="UniProtKB">
        <authorList>
            <consortium name="RefSeq"/>
        </authorList>
    </citation>
    <scope>IDENTIFICATION</scope>
</reference>
<evidence type="ECO:0000256" key="1">
    <source>
        <dbReference type="ARBA" id="ARBA00004496"/>
    </source>
</evidence>
<name>A0A6J2UUD9_CHACN</name>
<sequence>MVYTQALVFGHRMPASSEEDNLVEMLRKFVHHIKYGKHFENGGRLRKTMSSSSLGSECCMEDEFEEASLLSSLTKRIEKCLAEAKKTTLRCHQLLLPRHMIARVAGDILRAAVDEPCGIRGALINVFLDTDGKLQKLGIVTPDQSVTPTFELSVILKTQLESWPSLQHLFGSDKELRLRSEYRLIKRKLYSSASPTIHEFY</sequence>
<dbReference type="OrthoDB" id="10018535at2759"/>
<dbReference type="GO" id="GO:0005737">
    <property type="term" value="C:cytoplasm"/>
    <property type="evidence" value="ECO:0007669"/>
    <property type="project" value="UniProtKB-SubCell"/>
</dbReference>
<dbReference type="AlphaFoldDB" id="A0A6J2UUD9"/>
<proteinExistence type="inferred from homology"/>
<dbReference type="Pfam" id="PF07809">
    <property type="entry name" value="RTP801_C"/>
    <property type="match status" value="1"/>
</dbReference>
<comment type="similarity">
    <text evidence="2">Belongs to the DDIT4 family.</text>
</comment>
<dbReference type="GO" id="GO:0009968">
    <property type="term" value="P:negative regulation of signal transduction"/>
    <property type="evidence" value="ECO:0007669"/>
    <property type="project" value="InterPro"/>
</dbReference>
<dbReference type="Gene3D" id="3.90.470.40">
    <property type="entry name" value="RTP801-like"/>
    <property type="match status" value="1"/>
</dbReference>
<dbReference type="PANTHER" id="PTHR12478">
    <property type="entry name" value="DNA-DAMAGE-INDUCIBLE TRANSCRIPT 4 PROTEIN DDIT4"/>
    <property type="match status" value="1"/>
</dbReference>